<dbReference type="EMBL" id="JBBPFD010000016">
    <property type="protein sequence ID" value="KAK7893386.1"/>
    <property type="molecule type" value="Genomic_DNA"/>
</dbReference>
<comment type="caution">
    <text evidence="1">The sequence shown here is derived from an EMBL/GenBank/DDBJ whole genome shotgun (WGS) entry which is preliminary data.</text>
</comment>
<gene>
    <name evidence="1" type="ORF">WMY93_022538</name>
</gene>
<protein>
    <submittedName>
        <fullName evidence="1">Uncharacterized protein</fullName>
    </submittedName>
</protein>
<evidence type="ECO:0000313" key="2">
    <source>
        <dbReference type="Proteomes" id="UP001460270"/>
    </source>
</evidence>
<accession>A0AAW0N784</accession>
<proteinExistence type="predicted"/>
<organism evidence="1 2">
    <name type="scientific">Mugilogobius chulae</name>
    <name type="common">yellowstripe goby</name>
    <dbReference type="NCBI Taxonomy" id="88201"/>
    <lineage>
        <taxon>Eukaryota</taxon>
        <taxon>Metazoa</taxon>
        <taxon>Chordata</taxon>
        <taxon>Craniata</taxon>
        <taxon>Vertebrata</taxon>
        <taxon>Euteleostomi</taxon>
        <taxon>Actinopterygii</taxon>
        <taxon>Neopterygii</taxon>
        <taxon>Teleostei</taxon>
        <taxon>Neoteleostei</taxon>
        <taxon>Acanthomorphata</taxon>
        <taxon>Gobiaria</taxon>
        <taxon>Gobiiformes</taxon>
        <taxon>Gobioidei</taxon>
        <taxon>Gobiidae</taxon>
        <taxon>Gobionellinae</taxon>
        <taxon>Mugilogobius</taxon>
    </lineage>
</organism>
<dbReference type="Proteomes" id="UP001460270">
    <property type="component" value="Unassembled WGS sequence"/>
</dbReference>
<evidence type="ECO:0000313" key="1">
    <source>
        <dbReference type="EMBL" id="KAK7893386.1"/>
    </source>
</evidence>
<name>A0AAW0N784_9GOBI</name>
<reference evidence="2" key="1">
    <citation type="submission" date="2024-04" db="EMBL/GenBank/DDBJ databases">
        <title>Salinicola lusitanus LLJ914,a marine bacterium isolated from the Okinawa Trough.</title>
        <authorList>
            <person name="Li J."/>
        </authorList>
    </citation>
    <scope>NUCLEOTIDE SEQUENCE [LARGE SCALE GENOMIC DNA]</scope>
</reference>
<sequence length="147" mass="16904">MKDEPVEQSIKLEEEQLLVTSPTPVLHVRRSDQVTRLKKSGASNKRKCSCKSLFLRPTVCVLRQKNQFKPSPKCETQTLKETPSTPLTRTMMKTGELLSVVQLQKTHVYPPKTSLDLRRVTPCTMKTRLNELRGRYTSALFVEDTWD</sequence>
<dbReference type="AlphaFoldDB" id="A0AAW0N784"/>
<keyword evidence="2" id="KW-1185">Reference proteome</keyword>